<sequence>MGKEYGDGVEHLQMCQQTATAGKEGRDQHSLMAVLLARGAQDLYKTLRSPLEKEWDAFGFGLIAADIE</sequence>
<reference evidence="1 2" key="1">
    <citation type="submission" date="2019-03" db="EMBL/GenBank/DDBJ databases">
        <title>First draft genome of Liparis tanakae, snailfish: a comprehensive survey of snailfish specific genes.</title>
        <authorList>
            <person name="Kim W."/>
            <person name="Song I."/>
            <person name="Jeong J.-H."/>
            <person name="Kim D."/>
            <person name="Kim S."/>
            <person name="Ryu S."/>
            <person name="Song J.Y."/>
            <person name="Lee S.K."/>
        </authorList>
    </citation>
    <scope>NUCLEOTIDE SEQUENCE [LARGE SCALE GENOMIC DNA]</scope>
    <source>
        <tissue evidence="1">Muscle</tissue>
    </source>
</reference>
<proteinExistence type="predicted"/>
<accession>A0A4Z2HMB8</accession>
<comment type="caution">
    <text evidence="1">The sequence shown here is derived from an EMBL/GenBank/DDBJ whole genome shotgun (WGS) entry which is preliminary data.</text>
</comment>
<gene>
    <name evidence="1" type="ORF">EYF80_023722</name>
</gene>
<evidence type="ECO:0000313" key="1">
    <source>
        <dbReference type="EMBL" id="TNN66094.1"/>
    </source>
</evidence>
<name>A0A4Z2HMB8_9TELE</name>
<evidence type="ECO:0000313" key="2">
    <source>
        <dbReference type="Proteomes" id="UP000314294"/>
    </source>
</evidence>
<dbReference type="Proteomes" id="UP000314294">
    <property type="component" value="Unassembled WGS sequence"/>
</dbReference>
<protein>
    <submittedName>
        <fullName evidence="1">Uncharacterized protein</fullName>
    </submittedName>
</protein>
<organism evidence="1 2">
    <name type="scientific">Liparis tanakae</name>
    <name type="common">Tanaka's snailfish</name>
    <dbReference type="NCBI Taxonomy" id="230148"/>
    <lineage>
        <taxon>Eukaryota</taxon>
        <taxon>Metazoa</taxon>
        <taxon>Chordata</taxon>
        <taxon>Craniata</taxon>
        <taxon>Vertebrata</taxon>
        <taxon>Euteleostomi</taxon>
        <taxon>Actinopterygii</taxon>
        <taxon>Neopterygii</taxon>
        <taxon>Teleostei</taxon>
        <taxon>Neoteleostei</taxon>
        <taxon>Acanthomorphata</taxon>
        <taxon>Eupercaria</taxon>
        <taxon>Perciformes</taxon>
        <taxon>Cottioidei</taxon>
        <taxon>Cottales</taxon>
        <taxon>Liparidae</taxon>
        <taxon>Liparis</taxon>
    </lineage>
</organism>
<dbReference type="AlphaFoldDB" id="A0A4Z2HMB8"/>
<dbReference type="EMBL" id="SRLO01000225">
    <property type="protein sequence ID" value="TNN66094.1"/>
    <property type="molecule type" value="Genomic_DNA"/>
</dbReference>
<keyword evidence="2" id="KW-1185">Reference proteome</keyword>